<comment type="catalytic activity">
    <reaction evidence="10 19">
        <text>[ThiI sulfur-carrier protein]-S-sulfanyl-L-cysteine + a uridine in tRNA + 2 reduced [2Fe-2S]-[ferredoxin] + ATP + H(+) = [ThiI sulfur-carrier protein]-L-cysteine + a 4-thiouridine in tRNA + 2 oxidized [2Fe-2S]-[ferredoxin] + AMP + diphosphate</text>
        <dbReference type="Rhea" id="RHEA:24176"/>
        <dbReference type="Rhea" id="RHEA-COMP:10000"/>
        <dbReference type="Rhea" id="RHEA-COMP:10001"/>
        <dbReference type="Rhea" id="RHEA-COMP:13337"/>
        <dbReference type="Rhea" id="RHEA-COMP:13338"/>
        <dbReference type="Rhea" id="RHEA-COMP:13339"/>
        <dbReference type="Rhea" id="RHEA-COMP:13340"/>
        <dbReference type="ChEBI" id="CHEBI:15378"/>
        <dbReference type="ChEBI" id="CHEBI:29950"/>
        <dbReference type="ChEBI" id="CHEBI:30616"/>
        <dbReference type="ChEBI" id="CHEBI:33019"/>
        <dbReference type="ChEBI" id="CHEBI:33737"/>
        <dbReference type="ChEBI" id="CHEBI:33738"/>
        <dbReference type="ChEBI" id="CHEBI:61963"/>
        <dbReference type="ChEBI" id="CHEBI:65315"/>
        <dbReference type="ChEBI" id="CHEBI:136798"/>
        <dbReference type="ChEBI" id="CHEBI:456215"/>
        <dbReference type="EC" id="2.8.1.4"/>
    </reaction>
</comment>
<keyword evidence="8 19" id="KW-0694">RNA-binding</keyword>
<dbReference type="SMART" id="SM00981">
    <property type="entry name" value="THUMP"/>
    <property type="match status" value="1"/>
</dbReference>
<gene>
    <name evidence="19 21" type="primary">thiI</name>
    <name evidence="21" type="ordered locus">PECL_692</name>
</gene>
<evidence type="ECO:0000256" key="18">
    <source>
        <dbReference type="ARBA" id="ARBA00080570"/>
    </source>
</evidence>
<reference evidence="21 22" key="1">
    <citation type="journal article" date="2012" name="J. Bacteriol.">
        <title>Complete Genome Sequence of the Beer Spoilage Organism Pediococcus claussenii ATCC BAA-344T.</title>
        <authorList>
            <person name="Pittet V."/>
            <person name="Abegunde T."/>
            <person name="Marfleet T."/>
            <person name="Haakensen M."/>
            <person name="Morrow K."/>
            <person name="Jayaprakash T."/>
            <person name="Schroeder K."/>
            <person name="Trost B."/>
            <person name="Byrns S."/>
            <person name="Bergsveinson J."/>
            <person name="Kusalik A."/>
            <person name="Ziola B."/>
        </authorList>
    </citation>
    <scope>NUCLEOTIDE SEQUENCE [LARGE SCALE GENOMIC DNA]</scope>
    <source>
        <strain evidence="21 22">ATCC BAA-344</strain>
    </source>
</reference>
<dbReference type="Pfam" id="PF02926">
    <property type="entry name" value="THUMP"/>
    <property type="match status" value="1"/>
</dbReference>
<dbReference type="PROSITE" id="PS51165">
    <property type="entry name" value="THUMP"/>
    <property type="match status" value="1"/>
</dbReference>
<dbReference type="InterPro" id="IPR003720">
    <property type="entry name" value="tRNA_STrfase"/>
</dbReference>
<dbReference type="HAMAP" id="MF_00021">
    <property type="entry name" value="ThiI"/>
    <property type="match status" value="1"/>
</dbReference>
<comment type="similarity">
    <text evidence="13 19">Belongs to the ThiI family.</text>
</comment>
<accession>G8PCJ9</accession>
<evidence type="ECO:0000256" key="8">
    <source>
        <dbReference type="ARBA" id="ARBA00022884"/>
    </source>
</evidence>
<evidence type="ECO:0000256" key="16">
    <source>
        <dbReference type="ARBA" id="ARBA00075337"/>
    </source>
</evidence>
<feature type="binding site" evidence="19">
    <location>
        <position position="265"/>
    </location>
    <ligand>
        <name>ATP</name>
        <dbReference type="ChEBI" id="CHEBI:30616"/>
    </ligand>
</feature>
<evidence type="ECO:0000256" key="2">
    <source>
        <dbReference type="ARBA" id="ARBA00004948"/>
    </source>
</evidence>
<dbReference type="SUPFAM" id="SSF143437">
    <property type="entry name" value="THUMP domain-like"/>
    <property type="match status" value="1"/>
</dbReference>
<dbReference type="Gene3D" id="3.40.50.620">
    <property type="entry name" value="HUPs"/>
    <property type="match status" value="1"/>
</dbReference>
<dbReference type="GO" id="GO:0002937">
    <property type="term" value="P:tRNA 4-thiouridine biosynthesis"/>
    <property type="evidence" value="ECO:0007669"/>
    <property type="project" value="TreeGrafter"/>
</dbReference>
<evidence type="ECO:0000256" key="10">
    <source>
        <dbReference type="ARBA" id="ARBA00050570"/>
    </source>
</evidence>
<evidence type="ECO:0000256" key="1">
    <source>
        <dbReference type="ARBA" id="ARBA00004496"/>
    </source>
</evidence>
<evidence type="ECO:0000256" key="6">
    <source>
        <dbReference type="ARBA" id="ARBA00022741"/>
    </source>
</evidence>
<evidence type="ECO:0000256" key="12">
    <source>
        <dbReference type="ARBA" id="ARBA00058382"/>
    </source>
</evidence>
<dbReference type="SUPFAM" id="SSF52402">
    <property type="entry name" value="Adenine nucleotide alpha hydrolases-like"/>
    <property type="match status" value="1"/>
</dbReference>
<dbReference type="Gene3D" id="3.30.2130.30">
    <property type="match status" value="1"/>
</dbReference>
<evidence type="ECO:0000256" key="11">
    <source>
        <dbReference type="ARBA" id="ARBA00052330"/>
    </source>
</evidence>
<feature type="binding site" evidence="19">
    <location>
        <position position="296"/>
    </location>
    <ligand>
        <name>ATP</name>
        <dbReference type="ChEBI" id="CHEBI:30616"/>
    </ligand>
</feature>
<dbReference type="STRING" id="701521.PECL_692"/>
<dbReference type="eggNOG" id="COG0301">
    <property type="taxonomic scope" value="Bacteria"/>
</dbReference>
<comment type="subcellular location">
    <subcellularLocation>
        <location evidence="1 19">Cytoplasm</location>
    </subcellularLocation>
</comment>
<dbReference type="InterPro" id="IPR020536">
    <property type="entry name" value="ThiI_AANH"/>
</dbReference>
<feature type="binding site" evidence="19">
    <location>
        <begin position="208"/>
        <end position="209"/>
    </location>
    <ligand>
        <name>ATP</name>
        <dbReference type="ChEBI" id="CHEBI:30616"/>
    </ligand>
</feature>
<dbReference type="RefSeq" id="WP_014215181.1">
    <property type="nucleotide sequence ID" value="NC_016605.1"/>
</dbReference>
<dbReference type="InterPro" id="IPR049962">
    <property type="entry name" value="THUMP_ThiI"/>
</dbReference>
<evidence type="ECO:0000256" key="3">
    <source>
        <dbReference type="ARBA" id="ARBA00022490"/>
    </source>
</evidence>
<evidence type="ECO:0000256" key="19">
    <source>
        <dbReference type="HAMAP-Rule" id="MF_00021"/>
    </source>
</evidence>
<dbReference type="GO" id="GO:0009229">
    <property type="term" value="P:thiamine diphosphate biosynthetic process"/>
    <property type="evidence" value="ECO:0007669"/>
    <property type="project" value="UniProtKB-UniRule"/>
</dbReference>
<dbReference type="CDD" id="cd11716">
    <property type="entry name" value="THUMP_ThiI"/>
    <property type="match status" value="1"/>
</dbReference>
<keyword evidence="22" id="KW-1185">Reference proteome</keyword>
<evidence type="ECO:0000256" key="17">
    <source>
        <dbReference type="ARBA" id="ARBA00077849"/>
    </source>
</evidence>
<feature type="binding site" evidence="19">
    <location>
        <begin position="183"/>
        <end position="184"/>
    </location>
    <ligand>
        <name>ATP</name>
        <dbReference type="ChEBI" id="CHEBI:30616"/>
    </ligand>
</feature>
<dbReference type="PATRIC" id="fig|701521.8.peg.661"/>
<dbReference type="InterPro" id="IPR054173">
    <property type="entry name" value="ThiI_fer"/>
</dbReference>
<dbReference type="InterPro" id="IPR014729">
    <property type="entry name" value="Rossmann-like_a/b/a_fold"/>
</dbReference>
<keyword evidence="5 19" id="KW-0808">Transferase</keyword>
<dbReference type="CDD" id="cd01712">
    <property type="entry name" value="PPase_ThiI"/>
    <property type="match status" value="1"/>
</dbReference>
<protein>
    <recommendedName>
        <fullName evidence="15 19">Probable tRNA sulfurtransferase</fullName>
        <ecNumber evidence="14 19">2.8.1.4</ecNumber>
    </recommendedName>
    <alternativeName>
        <fullName evidence="16 19">Sulfur carrier protein ThiS sulfurtransferase</fullName>
    </alternativeName>
    <alternativeName>
        <fullName evidence="17 19">Thiamine biosynthesis protein ThiI</fullName>
    </alternativeName>
    <alternativeName>
        <fullName evidence="18 19">tRNA 4-thiouridine synthase</fullName>
    </alternativeName>
</protein>
<dbReference type="AlphaFoldDB" id="G8PCJ9"/>
<dbReference type="InterPro" id="IPR050102">
    <property type="entry name" value="tRNA_sulfurtransferase_ThiI"/>
</dbReference>
<keyword evidence="7 19" id="KW-0067">ATP-binding</keyword>
<evidence type="ECO:0000256" key="4">
    <source>
        <dbReference type="ARBA" id="ARBA00022555"/>
    </source>
</evidence>
<dbReference type="GO" id="GO:0009228">
    <property type="term" value="P:thiamine biosynthetic process"/>
    <property type="evidence" value="ECO:0007669"/>
    <property type="project" value="UniProtKB-KW"/>
</dbReference>
<dbReference type="PANTHER" id="PTHR43209:SF1">
    <property type="entry name" value="TRNA SULFURTRANSFERASE"/>
    <property type="match status" value="1"/>
</dbReference>
<keyword evidence="9 19" id="KW-0784">Thiamine biosynthesis</keyword>
<evidence type="ECO:0000256" key="15">
    <source>
        <dbReference type="ARBA" id="ARBA00071867"/>
    </source>
</evidence>
<name>G8PCJ9_PEDCP</name>
<dbReference type="GO" id="GO:0000049">
    <property type="term" value="F:tRNA binding"/>
    <property type="evidence" value="ECO:0007669"/>
    <property type="project" value="UniProtKB-UniRule"/>
</dbReference>
<keyword evidence="6 19" id="KW-0547">Nucleotide-binding</keyword>
<dbReference type="InterPro" id="IPR049961">
    <property type="entry name" value="ThiI_N"/>
</dbReference>
<dbReference type="KEGG" id="pce:PECL_692"/>
<evidence type="ECO:0000313" key="22">
    <source>
        <dbReference type="Proteomes" id="UP000005444"/>
    </source>
</evidence>
<evidence type="ECO:0000259" key="20">
    <source>
        <dbReference type="PROSITE" id="PS51165"/>
    </source>
</evidence>
<dbReference type="PANTHER" id="PTHR43209">
    <property type="entry name" value="TRNA SULFURTRANSFERASE"/>
    <property type="match status" value="1"/>
</dbReference>
<dbReference type="EMBL" id="CP003137">
    <property type="protein sequence ID" value="AEV94984.1"/>
    <property type="molecule type" value="Genomic_DNA"/>
</dbReference>
<dbReference type="Pfam" id="PF22025">
    <property type="entry name" value="ThiI_fer"/>
    <property type="match status" value="1"/>
</dbReference>
<evidence type="ECO:0000256" key="13">
    <source>
        <dbReference type="ARBA" id="ARBA00061472"/>
    </source>
</evidence>
<dbReference type="GO" id="GO:0052837">
    <property type="term" value="P:thiazole biosynthetic process"/>
    <property type="evidence" value="ECO:0007669"/>
    <property type="project" value="TreeGrafter"/>
</dbReference>
<feature type="domain" description="THUMP" evidence="20">
    <location>
        <begin position="60"/>
        <end position="165"/>
    </location>
</feature>
<feature type="binding site" evidence="19">
    <location>
        <position position="287"/>
    </location>
    <ligand>
        <name>ATP</name>
        <dbReference type="ChEBI" id="CHEBI:30616"/>
    </ligand>
</feature>
<dbReference type="EC" id="2.8.1.4" evidence="14 19"/>
<dbReference type="GO" id="GO:0005524">
    <property type="term" value="F:ATP binding"/>
    <property type="evidence" value="ECO:0007669"/>
    <property type="project" value="UniProtKB-UniRule"/>
</dbReference>
<organism evidence="21 22">
    <name type="scientific">Pediococcus claussenii (strain ATCC BAA-344 / DSM 14800 / JCM 18046 / KCTC 3811 / LMG 21948 / P06)</name>
    <dbReference type="NCBI Taxonomy" id="701521"/>
    <lineage>
        <taxon>Bacteria</taxon>
        <taxon>Bacillati</taxon>
        <taxon>Bacillota</taxon>
        <taxon>Bacilli</taxon>
        <taxon>Lactobacillales</taxon>
        <taxon>Lactobacillaceae</taxon>
        <taxon>Pediococcus</taxon>
    </lineage>
</organism>
<dbReference type="InterPro" id="IPR004114">
    <property type="entry name" value="THUMP_dom"/>
</dbReference>
<evidence type="ECO:0000256" key="5">
    <source>
        <dbReference type="ARBA" id="ARBA00022679"/>
    </source>
</evidence>
<comment type="pathway">
    <text evidence="2 19">Cofactor biosynthesis; thiamine diphosphate biosynthesis.</text>
</comment>
<comment type="catalytic activity">
    <reaction evidence="11 19">
        <text>[ThiS sulfur-carrier protein]-C-terminal Gly-Gly-AMP + S-sulfanyl-L-cysteinyl-[cysteine desulfurase] + AH2 = [ThiS sulfur-carrier protein]-C-terminal-Gly-aminoethanethioate + L-cysteinyl-[cysteine desulfurase] + A + AMP + 2 H(+)</text>
        <dbReference type="Rhea" id="RHEA:43340"/>
        <dbReference type="Rhea" id="RHEA-COMP:12157"/>
        <dbReference type="Rhea" id="RHEA-COMP:12158"/>
        <dbReference type="Rhea" id="RHEA-COMP:12910"/>
        <dbReference type="Rhea" id="RHEA-COMP:19908"/>
        <dbReference type="ChEBI" id="CHEBI:13193"/>
        <dbReference type="ChEBI" id="CHEBI:15378"/>
        <dbReference type="ChEBI" id="CHEBI:17499"/>
        <dbReference type="ChEBI" id="CHEBI:29950"/>
        <dbReference type="ChEBI" id="CHEBI:61963"/>
        <dbReference type="ChEBI" id="CHEBI:90618"/>
        <dbReference type="ChEBI" id="CHEBI:232372"/>
        <dbReference type="ChEBI" id="CHEBI:456215"/>
    </reaction>
</comment>
<evidence type="ECO:0000256" key="14">
    <source>
        <dbReference type="ARBA" id="ARBA00066827"/>
    </source>
</evidence>
<evidence type="ECO:0000313" key="21">
    <source>
        <dbReference type="EMBL" id="AEV94984.1"/>
    </source>
</evidence>
<comment type="function">
    <text evidence="12 19">Catalyzes the ATP-dependent transfer of a sulfur to tRNA to produce 4-thiouridine in position 8 of tRNAs, which functions as a near-UV photosensor. Also catalyzes the transfer of sulfur to the sulfur carrier protein ThiS, forming ThiS-thiocarboxylate. This is a step in the synthesis of thiazole, in the thiamine biosynthesis pathway. The sulfur is donated as persulfide by IscS.</text>
</comment>
<dbReference type="Proteomes" id="UP000005444">
    <property type="component" value="Chromosome"/>
</dbReference>
<evidence type="ECO:0000256" key="7">
    <source>
        <dbReference type="ARBA" id="ARBA00022840"/>
    </source>
</evidence>
<keyword evidence="3 19" id="KW-0963">Cytoplasm</keyword>
<dbReference type="UniPathway" id="UPA00060"/>
<dbReference type="NCBIfam" id="TIGR00342">
    <property type="entry name" value="tRNA uracil 4-sulfurtransferase ThiI"/>
    <property type="match status" value="1"/>
</dbReference>
<dbReference type="GO" id="GO:0005829">
    <property type="term" value="C:cytosol"/>
    <property type="evidence" value="ECO:0007669"/>
    <property type="project" value="TreeGrafter"/>
</dbReference>
<dbReference type="FunFam" id="3.40.50.620:FF:000053">
    <property type="entry name" value="Probable tRNA sulfurtransferase"/>
    <property type="match status" value="1"/>
</dbReference>
<dbReference type="GO" id="GO:0140741">
    <property type="term" value="F:tRNA-uracil-4 sulfurtransferase activity"/>
    <property type="evidence" value="ECO:0007669"/>
    <property type="project" value="UniProtKB-EC"/>
</dbReference>
<dbReference type="HOGENOM" id="CLU_037952_4_0_9"/>
<evidence type="ECO:0000256" key="9">
    <source>
        <dbReference type="ARBA" id="ARBA00022977"/>
    </source>
</evidence>
<sequence length="405" mass="45484">MEYTEIMVRYGELSTKGKNRQEFIARLGGNIRKALHDFPEVVVHPNRDRTHVTLNGANSTEVIDRLKKVFGIQNFSPMLKVEKTYEAVQQGAISMLKEQLEPGMTFKINTRRQDKGFEMNTDMMNRELGGFVLEQFPESKVQVKNPDIIFRVEIRTNGIFLTSEIIQGAGGLPVGTAGKGMMMLSGGIDSPVAGYLGMKRGVEMEMVHFFSPPYTSEQALAKAKELSGKLAAYSGNVQFIQVPFTEIQETIKENIPEGYLMTIQRRMMLRLSVALAESRGGMAIFNGESLGQVASQTMESMLAINDVTTMPIIRPVVSMDKTEIIEIAKDIDTYDLSIMPFEDCCTIFAPPAPKTRPDLERTRYYERRIDVEGLMKRSLEGIKISNVRAGETFMNENEDVFAELL</sequence>
<dbReference type="Pfam" id="PF02568">
    <property type="entry name" value="ThiI"/>
    <property type="match status" value="1"/>
</dbReference>
<proteinExistence type="inferred from homology"/>
<dbReference type="GO" id="GO:0004810">
    <property type="term" value="F:CCA tRNA nucleotidyltransferase activity"/>
    <property type="evidence" value="ECO:0007669"/>
    <property type="project" value="InterPro"/>
</dbReference>
<keyword evidence="4 19" id="KW-0820">tRNA-binding</keyword>